<evidence type="ECO:0008006" key="11">
    <source>
        <dbReference type="Google" id="ProtNLM"/>
    </source>
</evidence>
<dbReference type="Gene3D" id="1.10.630.10">
    <property type="entry name" value="Cytochrome P450"/>
    <property type="match status" value="2"/>
</dbReference>
<dbReference type="PANTHER" id="PTHR24291:SF50">
    <property type="entry name" value="BIFUNCTIONAL ALBAFLAVENONE MONOOXYGENASE_TERPENE SYNTHASE"/>
    <property type="match status" value="1"/>
</dbReference>
<keyword evidence="2 7" id="KW-0349">Heme</keyword>
<dbReference type="PANTHER" id="PTHR24291">
    <property type="entry name" value="CYTOCHROME P450 FAMILY 4"/>
    <property type="match status" value="1"/>
</dbReference>
<accession>A0AAD5YK77</accession>
<evidence type="ECO:0000256" key="4">
    <source>
        <dbReference type="ARBA" id="ARBA00023002"/>
    </source>
</evidence>
<keyword evidence="3 7" id="KW-0479">Metal-binding</keyword>
<dbReference type="InterPro" id="IPR001128">
    <property type="entry name" value="Cyt_P450"/>
</dbReference>
<organism evidence="9 10">
    <name type="scientific">Meripilus lineatus</name>
    <dbReference type="NCBI Taxonomy" id="2056292"/>
    <lineage>
        <taxon>Eukaryota</taxon>
        <taxon>Fungi</taxon>
        <taxon>Dikarya</taxon>
        <taxon>Basidiomycota</taxon>
        <taxon>Agaricomycotina</taxon>
        <taxon>Agaricomycetes</taxon>
        <taxon>Polyporales</taxon>
        <taxon>Meripilaceae</taxon>
        <taxon>Meripilus</taxon>
    </lineage>
</organism>
<dbReference type="PRINTS" id="PR00463">
    <property type="entry name" value="EP450I"/>
</dbReference>
<dbReference type="InterPro" id="IPR017972">
    <property type="entry name" value="Cyt_P450_CS"/>
</dbReference>
<evidence type="ECO:0000256" key="3">
    <source>
        <dbReference type="ARBA" id="ARBA00022723"/>
    </source>
</evidence>
<keyword evidence="5 7" id="KW-0408">Iron</keyword>
<dbReference type="SUPFAM" id="SSF48264">
    <property type="entry name" value="Cytochrome P450"/>
    <property type="match status" value="1"/>
</dbReference>
<dbReference type="InterPro" id="IPR036396">
    <property type="entry name" value="Cyt_P450_sf"/>
</dbReference>
<name>A0AAD5YK77_9APHY</name>
<dbReference type="GO" id="GO:0004497">
    <property type="term" value="F:monooxygenase activity"/>
    <property type="evidence" value="ECO:0007669"/>
    <property type="project" value="UniProtKB-KW"/>
</dbReference>
<dbReference type="CDD" id="cd00302">
    <property type="entry name" value="cytochrome_P450"/>
    <property type="match status" value="1"/>
</dbReference>
<evidence type="ECO:0000256" key="2">
    <source>
        <dbReference type="ARBA" id="ARBA00022617"/>
    </source>
</evidence>
<comment type="cofactor">
    <cofactor evidence="7">
        <name>heme</name>
        <dbReference type="ChEBI" id="CHEBI:30413"/>
    </cofactor>
</comment>
<dbReference type="InterPro" id="IPR002401">
    <property type="entry name" value="Cyt_P450_E_grp-I"/>
</dbReference>
<comment type="similarity">
    <text evidence="1 8">Belongs to the cytochrome P450 family.</text>
</comment>
<keyword evidence="6 8" id="KW-0503">Monooxygenase</keyword>
<dbReference type="PROSITE" id="PS00086">
    <property type="entry name" value="CYTOCHROME_P450"/>
    <property type="match status" value="1"/>
</dbReference>
<dbReference type="GO" id="GO:0005506">
    <property type="term" value="F:iron ion binding"/>
    <property type="evidence" value="ECO:0007669"/>
    <property type="project" value="InterPro"/>
</dbReference>
<dbReference type="Pfam" id="PF00067">
    <property type="entry name" value="p450"/>
    <property type="match status" value="1"/>
</dbReference>
<dbReference type="InterPro" id="IPR050196">
    <property type="entry name" value="Cytochrome_P450_Monoox"/>
</dbReference>
<dbReference type="EMBL" id="JANAWD010000124">
    <property type="protein sequence ID" value="KAJ3486335.1"/>
    <property type="molecule type" value="Genomic_DNA"/>
</dbReference>
<protein>
    <recommendedName>
        <fullName evidence="11">Cytochrome P450</fullName>
    </recommendedName>
</protein>
<evidence type="ECO:0000256" key="6">
    <source>
        <dbReference type="ARBA" id="ARBA00023033"/>
    </source>
</evidence>
<gene>
    <name evidence="9" type="ORF">NLI96_g4303</name>
</gene>
<dbReference type="GO" id="GO:0020037">
    <property type="term" value="F:heme binding"/>
    <property type="evidence" value="ECO:0007669"/>
    <property type="project" value="InterPro"/>
</dbReference>
<dbReference type="Proteomes" id="UP001212997">
    <property type="component" value="Unassembled WGS sequence"/>
</dbReference>
<evidence type="ECO:0000256" key="7">
    <source>
        <dbReference type="PIRSR" id="PIRSR602401-1"/>
    </source>
</evidence>
<dbReference type="GO" id="GO:0016705">
    <property type="term" value="F:oxidoreductase activity, acting on paired donors, with incorporation or reduction of molecular oxygen"/>
    <property type="evidence" value="ECO:0007669"/>
    <property type="project" value="InterPro"/>
</dbReference>
<proteinExistence type="inferred from homology"/>
<feature type="binding site" description="axial binding residue" evidence="7">
    <location>
        <position position="353"/>
    </location>
    <ligand>
        <name>heme</name>
        <dbReference type="ChEBI" id="CHEBI:30413"/>
    </ligand>
    <ligandPart>
        <name>Fe</name>
        <dbReference type="ChEBI" id="CHEBI:18248"/>
    </ligandPart>
</feature>
<evidence type="ECO:0000256" key="1">
    <source>
        <dbReference type="ARBA" id="ARBA00010617"/>
    </source>
</evidence>
<dbReference type="PRINTS" id="PR00385">
    <property type="entry name" value="P450"/>
</dbReference>
<evidence type="ECO:0000256" key="8">
    <source>
        <dbReference type="RuleBase" id="RU000461"/>
    </source>
</evidence>
<evidence type="ECO:0000313" key="9">
    <source>
        <dbReference type="EMBL" id="KAJ3486335.1"/>
    </source>
</evidence>
<keyword evidence="10" id="KW-1185">Reference proteome</keyword>
<comment type="caution">
    <text evidence="9">The sequence shown here is derived from an EMBL/GenBank/DDBJ whole genome shotgun (WGS) entry which is preliminary data.</text>
</comment>
<dbReference type="AlphaFoldDB" id="A0AAD5YK77"/>
<reference evidence="9" key="1">
    <citation type="submission" date="2022-07" db="EMBL/GenBank/DDBJ databases">
        <title>Genome Sequence of Physisporinus lineatus.</title>
        <authorList>
            <person name="Buettner E."/>
        </authorList>
    </citation>
    <scope>NUCLEOTIDE SEQUENCE</scope>
    <source>
        <strain evidence="9">VT162</strain>
    </source>
</reference>
<evidence type="ECO:0000313" key="10">
    <source>
        <dbReference type="Proteomes" id="UP001212997"/>
    </source>
</evidence>
<keyword evidence="4 8" id="KW-0560">Oxidoreductase</keyword>
<sequence>MLGVALFTALIGGCIYKLITGLRSVRWLPGLRVPFAPMSLFGVLVPTYWWNPGSKWSWEWRQTNFMSHKHEIISIVPFIWGRPAYHVGSLNAIKQILEAEQRRTIKPRDLMVPLLLWGENLISSNDEMWKRHRRIMGPAFSLSTLQVLNKTWNQLEKAMHNLVATRKKELDALGVGGERPDDGVFTRLVSELDEDAKHGLDKGEVIGNTFAMLFAGHETTANTLTATFGFLALYPEHQDQVAAEIRAVLGDEDPTLDTLSALPILQACFYESLRFFPAGVTLTRDVLEDISVTVSRPSHQTICLEKGSRIIIDMVGVHHDPNVFQDPESFKPERWHNVPEHLVSMFGLGPRGCIGRKFAVTEAMCFLALFLRDWEVDIVLQDGESREEYKDRVMTKAGMVGLAFGVGPITLQVSKRS</sequence>
<evidence type="ECO:0000256" key="5">
    <source>
        <dbReference type="ARBA" id="ARBA00023004"/>
    </source>
</evidence>